<dbReference type="EMBL" id="NJHN03000072">
    <property type="protein sequence ID" value="KAH9417837.1"/>
    <property type="molecule type" value="Genomic_DNA"/>
</dbReference>
<evidence type="ECO:0000313" key="2">
    <source>
        <dbReference type="Proteomes" id="UP000887458"/>
    </source>
</evidence>
<gene>
    <name evidence="1" type="ORF">DERP_013097</name>
</gene>
<reference evidence="1 2" key="2">
    <citation type="journal article" date="2022" name="Mol. Biol. Evol.">
        <title>Comparative Genomics Reveals Insights into the Divergent Evolution of Astigmatic Mites and Household Pest Adaptations.</title>
        <authorList>
            <person name="Xiong Q."/>
            <person name="Wan A.T."/>
            <person name="Liu X."/>
            <person name="Fung C.S."/>
            <person name="Xiao X."/>
            <person name="Malainual N."/>
            <person name="Hou J."/>
            <person name="Wang L."/>
            <person name="Wang M."/>
            <person name="Yang K.Y."/>
            <person name="Cui Y."/>
            <person name="Leung E.L."/>
            <person name="Nong W."/>
            <person name="Shin S.K."/>
            <person name="Au S.W."/>
            <person name="Jeong K.Y."/>
            <person name="Chew F.T."/>
            <person name="Hui J.H."/>
            <person name="Leung T.F."/>
            <person name="Tungtrongchitr A."/>
            <person name="Zhong N."/>
            <person name="Liu Z."/>
            <person name="Tsui S.K."/>
        </authorList>
    </citation>
    <scope>NUCLEOTIDE SEQUENCE [LARGE SCALE GENOMIC DNA]</scope>
    <source>
        <strain evidence="1">Derp</strain>
    </source>
</reference>
<comment type="caution">
    <text evidence="1">The sequence shown here is derived from an EMBL/GenBank/DDBJ whole genome shotgun (WGS) entry which is preliminary data.</text>
</comment>
<reference evidence="1 2" key="1">
    <citation type="journal article" date="2018" name="J. Allergy Clin. Immunol.">
        <title>High-quality assembly of Dermatophagoides pteronyssinus genome and transcriptome reveals a wide range of novel allergens.</title>
        <authorList>
            <person name="Liu X.Y."/>
            <person name="Yang K.Y."/>
            <person name="Wang M.Q."/>
            <person name="Kwok J.S."/>
            <person name="Zeng X."/>
            <person name="Yang Z."/>
            <person name="Xiao X.J."/>
            <person name="Lau C.P."/>
            <person name="Li Y."/>
            <person name="Huang Z.M."/>
            <person name="Ba J.G."/>
            <person name="Yim A.K."/>
            <person name="Ouyang C.Y."/>
            <person name="Ngai S.M."/>
            <person name="Chan T.F."/>
            <person name="Leung E.L."/>
            <person name="Liu L."/>
            <person name="Liu Z.G."/>
            <person name="Tsui S.K."/>
        </authorList>
    </citation>
    <scope>NUCLEOTIDE SEQUENCE [LARGE SCALE GENOMIC DNA]</scope>
    <source>
        <strain evidence="1">Derp</strain>
    </source>
</reference>
<keyword evidence="2" id="KW-1185">Reference proteome</keyword>
<proteinExistence type="predicted"/>
<accession>A0ABQ8J5Q7</accession>
<protein>
    <submittedName>
        <fullName evidence="1">Uncharacterized protein</fullName>
    </submittedName>
</protein>
<evidence type="ECO:0000313" key="1">
    <source>
        <dbReference type="EMBL" id="KAH9417837.1"/>
    </source>
</evidence>
<name>A0ABQ8J5Q7_DERPT</name>
<sequence>MNYQHRVNRIRSVRKDVSLIYWNVFTITIVTNSCTDSKEFTVLFLCQSAVFLPYYTKIIGRNC</sequence>
<organism evidence="1 2">
    <name type="scientific">Dermatophagoides pteronyssinus</name>
    <name type="common">European house dust mite</name>
    <dbReference type="NCBI Taxonomy" id="6956"/>
    <lineage>
        <taxon>Eukaryota</taxon>
        <taxon>Metazoa</taxon>
        <taxon>Ecdysozoa</taxon>
        <taxon>Arthropoda</taxon>
        <taxon>Chelicerata</taxon>
        <taxon>Arachnida</taxon>
        <taxon>Acari</taxon>
        <taxon>Acariformes</taxon>
        <taxon>Sarcoptiformes</taxon>
        <taxon>Astigmata</taxon>
        <taxon>Psoroptidia</taxon>
        <taxon>Analgoidea</taxon>
        <taxon>Pyroglyphidae</taxon>
        <taxon>Dermatophagoidinae</taxon>
        <taxon>Dermatophagoides</taxon>
    </lineage>
</organism>
<dbReference type="Proteomes" id="UP000887458">
    <property type="component" value="Unassembled WGS sequence"/>
</dbReference>